<gene>
    <name evidence="5" type="ORF">EV200_101622</name>
    <name evidence="4" type="ORF">GCM10011413_04430</name>
</gene>
<dbReference type="Proteomes" id="UP000622648">
    <property type="component" value="Unassembled WGS sequence"/>
</dbReference>
<protein>
    <submittedName>
        <fullName evidence="5">Outer membrane protein with beta-barrel domain</fullName>
    </submittedName>
</protein>
<dbReference type="InterPro" id="IPR027385">
    <property type="entry name" value="Beta-barrel_OMP"/>
</dbReference>
<keyword evidence="1 2" id="KW-0732">Signal</keyword>
<sequence length="212" mass="22969">MNLSILKKITLIALVFLSISYTVKAQASDPVKERNWRIDFGGAIGLFAPFDQVAGEPMLLGTTSQTTVQFNYKKQFFGRVQLGETSVGYKSNTTFNGINSVIDANSNSINLGLGFGYHRGLGNWEPFIVAGLGPSLVRHPQADIDAASNTVNYSNDSKIYLYGNIGLGVNYNLSKSIMLLLECQATKISNLPKTPSTHLSGISALINVKFAL</sequence>
<dbReference type="Gene3D" id="2.40.160.20">
    <property type="match status" value="1"/>
</dbReference>
<dbReference type="Proteomes" id="UP000295684">
    <property type="component" value="Unassembled WGS sequence"/>
</dbReference>
<dbReference type="Pfam" id="PF13505">
    <property type="entry name" value="OMP_b-brl"/>
    <property type="match status" value="1"/>
</dbReference>
<comment type="caution">
    <text evidence="5">The sequence shown here is derived from an EMBL/GenBank/DDBJ whole genome shotgun (WGS) entry which is preliminary data.</text>
</comment>
<evidence type="ECO:0000313" key="6">
    <source>
        <dbReference type="Proteomes" id="UP000295684"/>
    </source>
</evidence>
<keyword evidence="7" id="KW-1185">Reference proteome</keyword>
<dbReference type="SUPFAM" id="SSF56925">
    <property type="entry name" value="OMPA-like"/>
    <property type="match status" value="1"/>
</dbReference>
<proteinExistence type="predicted"/>
<dbReference type="AlphaFoldDB" id="A0A4R2HP70"/>
<reference evidence="5 6" key="3">
    <citation type="submission" date="2019-03" db="EMBL/GenBank/DDBJ databases">
        <title>Genomic Encyclopedia of Type Strains, Phase IV (KMG-IV): sequencing the most valuable type-strain genomes for metagenomic binning, comparative biology and taxonomic classification.</title>
        <authorList>
            <person name="Goeker M."/>
        </authorList>
    </citation>
    <scope>NUCLEOTIDE SEQUENCE [LARGE SCALE GENOMIC DNA]</scope>
    <source>
        <strain evidence="5 6">DSM 103236</strain>
    </source>
</reference>
<dbReference type="OrthoDB" id="753046at2"/>
<dbReference type="InterPro" id="IPR011250">
    <property type="entry name" value="OMP/PagP_B-barrel"/>
</dbReference>
<dbReference type="RefSeq" id="WP_132529312.1">
    <property type="nucleotide sequence ID" value="NZ_BMJO01000001.1"/>
</dbReference>
<reference evidence="7" key="2">
    <citation type="journal article" date="2019" name="Int. J. Syst. Evol. Microbiol.">
        <title>The Global Catalogue of Microorganisms (GCM) 10K type strain sequencing project: providing services to taxonomists for standard genome sequencing and annotation.</title>
        <authorList>
            <consortium name="The Broad Institute Genomics Platform"/>
            <consortium name="The Broad Institute Genome Sequencing Center for Infectious Disease"/>
            <person name="Wu L."/>
            <person name="Ma J."/>
        </authorList>
    </citation>
    <scope>NUCLEOTIDE SEQUENCE [LARGE SCALE GENOMIC DNA]</scope>
    <source>
        <strain evidence="7">CGMCC 1.15644</strain>
    </source>
</reference>
<reference evidence="4" key="4">
    <citation type="submission" date="2024-05" db="EMBL/GenBank/DDBJ databases">
        <authorList>
            <person name="Sun Q."/>
            <person name="Zhou Y."/>
        </authorList>
    </citation>
    <scope>NUCLEOTIDE SEQUENCE</scope>
    <source>
        <strain evidence="4">CGMCC 1.15644</strain>
    </source>
</reference>
<evidence type="ECO:0000313" key="7">
    <source>
        <dbReference type="Proteomes" id="UP000622648"/>
    </source>
</evidence>
<evidence type="ECO:0000259" key="3">
    <source>
        <dbReference type="Pfam" id="PF13505"/>
    </source>
</evidence>
<evidence type="ECO:0000313" key="5">
    <source>
        <dbReference type="EMBL" id="TCO31174.1"/>
    </source>
</evidence>
<name>A0A4R2HP70_9SPHI</name>
<evidence type="ECO:0000313" key="4">
    <source>
        <dbReference type="EMBL" id="GGE41709.1"/>
    </source>
</evidence>
<evidence type="ECO:0000256" key="1">
    <source>
        <dbReference type="ARBA" id="ARBA00022729"/>
    </source>
</evidence>
<accession>A0A4R2HP70</accession>
<dbReference type="EMBL" id="SLWO01000001">
    <property type="protein sequence ID" value="TCO31174.1"/>
    <property type="molecule type" value="Genomic_DNA"/>
</dbReference>
<organism evidence="5 6">
    <name type="scientific">Pedobacter psychrotolerans</name>
    <dbReference type="NCBI Taxonomy" id="1843235"/>
    <lineage>
        <taxon>Bacteria</taxon>
        <taxon>Pseudomonadati</taxon>
        <taxon>Bacteroidota</taxon>
        <taxon>Sphingobacteriia</taxon>
        <taxon>Sphingobacteriales</taxon>
        <taxon>Sphingobacteriaceae</taxon>
        <taxon>Pedobacter</taxon>
    </lineage>
</organism>
<feature type="signal peptide" evidence="2">
    <location>
        <begin position="1"/>
        <end position="27"/>
    </location>
</feature>
<feature type="chain" id="PRO_5020356725" evidence="2">
    <location>
        <begin position="28"/>
        <end position="212"/>
    </location>
</feature>
<evidence type="ECO:0000256" key="2">
    <source>
        <dbReference type="SAM" id="SignalP"/>
    </source>
</evidence>
<feature type="domain" description="Outer membrane protein beta-barrel" evidence="3">
    <location>
        <begin position="25"/>
        <end position="190"/>
    </location>
</feature>
<dbReference type="EMBL" id="BMJO01000001">
    <property type="protein sequence ID" value="GGE41709.1"/>
    <property type="molecule type" value="Genomic_DNA"/>
</dbReference>
<reference evidence="4" key="1">
    <citation type="journal article" date="2014" name="Int. J. Syst. Evol. Microbiol.">
        <title>Complete genome of a new Firmicutes species belonging to the dominant human colonic microbiota ('Ruminococcus bicirculans') reveals two chromosomes and a selective capacity to utilize plant glucans.</title>
        <authorList>
            <consortium name="NISC Comparative Sequencing Program"/>
            <person name="Wegmann U."/>
            <person name="Louis P."/>
            <person name="Goesmann A."/>
            <person name="Henrissat B."/>
            <person name="Duncan S.H."/>
            <person name="Flint H.J."/>
        </authorList>
    </citation>
    <scope>NUCLEOTIDE SEQUENCE</scope>
    <source>
        <strain evidence="4">CGMCC 1.15644</strain>
    </source>
</reference>